<evidence type="ECO:0000313" key="2">
    <source>
        <dbReference type="Proteomes" id="UP000076722"/>
    </source>
</evidence>
<dbReference type="Pfam" id="PF08568">
    <property type="entry name" value="Kinetochor_Ybp2"/>
    <property type="match status" value="1"/>
</dbReference>
<keyword evidence="2" id="KW-1185">Reference proteome</keyword>
<name>A0A164YPX6_9AGAM</name>
<protein>
    <submittedName>
        <fullName evidence="1">Uncharacterized protein</fullName>
    </submittedName>
</protein>
<reference evidence="1 2" key="1">
    <citation type="journal article" date="2016" name="Mol. Biol. Evol.">
        <title>Comparative Genomics of Early-Diverging Mushroom-Forming Fungi Provides Insights into the Origins of Lignocellulose Decay Capabilities.</title>
        <authorList>
            <person name="Nagy L.G."/>
            <person name="Riley R."/>
            <person name="Tritt A."/>
            <person name="Adam C."/>
            <person name="Daum C."/>
            <person name="Floudas D."/>
            <person name="Sun H."/>
            <person name="Yadav J.S."/>
            <person name="Pangilinan J."/>
            <person name="Larsson K.H."/>
            <person name="Matsuura K."/>
            <person name="Barry K."/>
            <person name="Labutti K."/>
            <person name="Kuo R."/>
            <person name="Ohm R.A."/>
            <person name="Bhattacharya S.S."/>
            <person name="Shirouzu T."/>
            <person name="Yoshinaga Y."/>
            <person name="Martin F.M."/>
            <person name="Grigoriev I.V."/>
            <person name="Hibbett D.S."/>
        </authorList>
    </citation>
    <scope>NUCLEOTIDE SEQUENCE [LARGE SCALE GENOMIC DNA]</scope>
    <source>
        <strain evidence="1 2">HHB9708</strain>
    </source>
</reference>
<dbReference type="AlphaFoldDB" id="A0A164YPX6"/>
<accession>A0A164YPX6</accession>
<proteinExistence type="predicted"/>
<gene>
    <name evidence="1" type="ORF">SISNIDRAFT_449864</name>
</gene>
<dbReference type="InterPro" id="IPR013877">
    <property type="entry name" value="YAP-bd/ALF4/Glomulin"/>
</dbReference>
<organism evidence="1 2">
    <name type="scientific">Sistotremastrum niveocremeum HHB9708</name>
    <dbReference type="NCBI Taxonomy" id="1314777"/>
    <lineage>
        <taxon>Eukaryota</taxon>
        <taxon>Fungi</taxon>
        <taxon>Dikarya</taxon>
        <taxon>Basidiomycota</taxon>
        <taxon>Agaricomycotina</taxon>
        <taxon>Agaricomycetes</taxon>
        <taxon>Sistotremastrales</taxon>
        <taxon>Sistotremastraceae</taxon>
        <taxon>Sertulicium</taxon>
        <taxon>Sertulicium niveocremeum</taxon>
    </lineage>
</organism>
<dbReference type="OrthoDB" id="5396786at2759"/>
<evidence type="ECO:0000313" key="1">
    <source>
        <dbReference type="EMBL" id="KZS97123.1"/>
    </source>
</evidence>
<dbReference type="EMBL" id="KV419397">
    <property type="protein sequence ID" value="KZS97123.1"/>
    <property type="molecule type" value="Genomic_DNA"/>
</dbReference>
<dbReference type="Proteomes" id="UP000076722">
    <property type="component" value="Unassembled WGS sequence"/>
</dbReference>
<dbReference type="STRING" id="1314777.A0A164YPX6"/>
<sequence length="542" mass="60164">MSSEVQHLASQLKTAEEQGDGTFLTDLVGTCLQDHASKSDSGLENIAKAIVVADVSSCLDSLVLVPMLLISCHPQSAEFLKLLARRASPKEVTLTVQESLEQMHSKMNNELDDSSEDPGWIDLQVSHLISLIDMYGEAIPRLRPRKNILSPTLTPLFTDLRRIIVDISVHLEVAQGRALVRSVSRMVASVHVWVTQRGSSDPKDLSDSKSMLVGLVLTTLEACQYQIQSCLAIRTFQRLYPKFAFNMRPAEGWQDGDSMITEVAENLALIRANTSSELRLGDLIIGSHVPDYQKVGKWRGPDFLAVTASALASNIATDESIAMLLMSCNEMLQQNEPMSPMASSQILQYLAAMASLDPDPSMRLITFRLMSMILRLTPTVDRLHILADLIEQFPAPQMRVSAINLTKEAVLQALDDPSPSLFASSDFFRSLGPKIFRHEILGPENSSTTQEEFCESAEPARVTECLSLYFIMLRRDRDDRTGVRNPDTRQLIESRFLAPLRIALSEWDNPGSTHHHFSPLAGLRIALQRVDETLSALDVEGK</sequence>